<keyword evidence="4" id="KW-0325">Glycoprotein</keyword>
<dbReference type="EMBL" id="UYYA01000893">
    <property type="protein sequence ID" value="VDM54820.1"/>
    <property type="molecule type" value="Genomic_DNA"/>
</dbReference>
<sequence length="216" mass="22565">MFRLSRHLSAGILAIDQRRTLPDPSQVELFERINSGLAEGACPAMVIPLNGHVTYSTIGIGSYASGTVATLTCNLGYTISDTLSSTCTAGTWVPPLLGTCNSGDHALDKVIKGEDIKFGPTNWNGMSWMSSHLRIDGAEPDGILSCGNPIVANGIVTYSLGTLEEPLKEPGTVALMSCNFGFFPIGSTTSTCQNGAWMPALGICSAEGLHALIASA</sequence>
<evidence type="ECO:0000256" key="3">
    <source>
        <dbReference type="ARBA" id="ARBA00023157"/>
    </source>
</evidence>
<feature type="domain" description="Sushi" evidence="6">
    <location>
        <begin position="40"/>
        <end position="102"/>
    </location>
</feature>
<dbReference type="AlphaFoldDB" id="A0A0R3PG62"/>
<dbReference type="InterPro" id="IPR035976">
    <property type="entry name" value="Sushi/SCR/CCP_sf"/>
</dbReference>
<evidence type="ECO:0000256" key="5">
    <source>
        <dbReference type="PROSITE-ProRule" id="PRU00302"/>
    </source>
</evidence>
<dbReference type="PANTHER" id="PTHR19325:SF575">
    <property type="entry name" value="LOCOMOTION-RELATED PROTEIN HIKARU GENKI"/>
    <property type="match status" value="1"/>
</dbReference>
<protein>
    <submittedName>
        <fullName evidence="9">Sushi domain-containing protein</fullName>
    </submittedName>
</protein>
<dbReference type="PANTHER" id="PTHR19325">
    <property type="entry name" value="COMPLEMENT COMPONENT-RELATED SUSHI DOMAIN-CONTAINING"/>
    <property type="match status" value="1"/>
</dbReference>
<dbReference type="InterPro" id="IPR000436">
    <property type="entry name" value="Sushi_SCR_CCP_dom"/>
</dbReference>
<dbReference type="CDD" id="cd00033">
    <property type="entry name" value="CCP"/>
    <property type="match status" value="2"/>
</dbReference>
<feature type="domain" description="Sushi" evidence="6">
    <location>
        <begin position="144"/>
        <end position="206"/>
    </location>
</feature>
<dbReference type="STRING" id="334426.A0A0R3PG62"/>
<dbReference type="SMART" id="SM00032">
    <property type="entry name" value="CCP"/>
    <property type="match status" value="2"/>
</dbReference>
<keyword evidence="1 5" id="KW-0768">Sushi</keyword>
<comment type="caution">
    <text evidence="5">Lacks conserved residue(s) required for the propagation of feature annotation.</text>
</comment>
<feature type="disulfide bond" evidence="5">
    <location>
        <begin position="73"/>
        <end position="100"/>
    </location>
</feature>
<dbReference type="WBParaSite" id="ACOC_0000323401-mRNA-1">
    <property type="protein sequence ID" value="ACOC_0000323401-mRNA-1"/>
    <property type="gene ID" value="ACOC_0000323401"/>
</dbReference>
<dbReference type="OrthoDB" id="6127264at2759"/>
<evidence type="ECO:0000313" key="7">
    <source>
        <dbReference type="EMBL" id="VDM54820.1"/>
    </source>
</evidence>
<name>A0A0R3PG62_ANGCS</name>
<proteinExistence type="predicted"/>
<reference evidence="7 8" key="2">
    <citation type="submission" date="2018-11" db="EMBL/GenBank/DDBJ databases">
        <authorList>
            <consortium name="Pathogen Informatics"/>
        </authorList>
    </citation>
    <scope>NUCLEOTIDE SEQUENCE [LARGE SCALE GENOMIC DNA]</scope>
    <source>
        <strain evidence="7 8">Costa Rica</strain>
    </source>
</reference>
<dbReference type="Pfam" id="PF00084">
    <property type="entry name" value="Sushi"/>
    <property type="match status" value="1"/>
</dbReference>
<evidence type="ECO:0000313" key="9">
    <source>
        <dbReference type="WBParaSite" id="ACOC_0000323401-mRNA-1"/>
    </source>
</evidence>
<dbReference type="InterPro" id="IPR050350">
    <property type="entry name" value="Compl-Cell_Adhes-Reg"/>
</dbReference>
<dbReference type="SUPFAM" id="SSF57535">
    <property type="entry name" value="Complement control module/SCR domain"/>
    <property type="match status" value="2"/>
</dbReference>
<evidence type="ECO:0000256" key="4">
    <source>
        <dbReference type="ARBA" id="ARBA00023180"/>
    </source>
</evidence>
<dbReference type="PROSITE" id="PS50923">
    <property type="entry name" value="SUSHI"/>
    <property type="match status" value="2"/>
</dbReference>
<accession>A0A0R3PG62</accession>
<reference evidence="9" key="1">
    <citation type="submission" date="2017-02" db="UniProtKB">
        <authorList>
            <consortium name="WormBaseParasite"/>
        </authorList>
    </citation>
    <scope>IDENTIFICATION</scope>
</reference>
<evidence type="ECO:0000313" key="8">
    <source>
        <dbReference type="Proteomes" id="UP000267027"/>
    </source>
</evidence>
<dbReference type="OMA" id="EGACPAM"/>
<organism evidence="9">
    <name type="scientific">Angiostrongylus costaricensis</name>
    <name type="common">Nematode worm</name>
    <dbReference type="NCBI Taxonomy" id="334426"/>
    <lineage>
        <taxon>Eukaryota</taxon>
        <taxon>Metazoa</taxon>
        <taxon>Ecdysozoa</taxon>
        <taxon>Nematoda</taxon>
        <taxon>Chromadorea</taxon>
        <taxon>Rhabditida</taxon>
        <taxon>Rhabditina</taxon>
        <taxon>Rhabditomorpha</taxon>
        <taxon>Strongyloidea</taxon>
        <taxon>Metastrongylidae</taxon>
        <taxon>Angiostrongylus</taxon>
    </lineage>
</organism>
<evidence type="ECO:0000256" key="2">
    <source>
        <dbReference type="ARBA" id="ARBA00022737"/>
    </source>
</evidence>
<keyword evidence="3 5" id="KW-1015">Disulfide bond</keyword>
<evidence type="ECO:0000256" key="1">
    <source>
        <dbReference type="ARBA" id="ARBA00022659"/>
    </source>
</evidence>
<keyword evidence="8" id="KW-1185">Reference proteome</keyword>
<dbReference type="Gene3D" id="2.10.70.10">
    <property type="entry name" value="Complement Module, domain 1"/>
    <property type="match status" value="2"/>
</dbReference>
<keyword evidence="2" id="KW-0677">Repeat</keyword>
<dbReference type="Proteomes" id="UP000267027">
    <property type="component" value="Unassembled WGS sequence"/>
</dbReference>
<evidence type="ECO:0000259" key="6">
    <source>
        <dbReference type="PROSITE" id="PS50923"/>
    </source>
</evidence>
<gene>
    <name evidence="7" type="ORF">ACOC_LOCUS3235</name>
</gene>